<feature type="signal peptide" evidence="8">
    <location>
        <begin position="1"/>
        <end position="20"/>
    </location>
</feature>
<dbReference type="Pfam" id="PF12032">
    <property type="entry name" value="CLIP"/>
    <property type="match status" value="1"/>
</dbReference>
<keyword evidence="12" id="KW-1185">Reference proteome</keyword>
<feature type="domain" description="Peptidase S1" evidence="9">
    <location>
        <begin position="109"/>
        <end position="247"/>
    </location>
</feature>
<evidence type="ECO:0000259" key="9">
    <source>
        <dbReference type="PROSITE" id="PS50240"/>
    </source>
</evidence>
<feature type="domain" description="Clip" evidence="10">
    <location>
        <begin position="23"/>
        <end position="72"/>
    </location>
</feature>
<protein>
    <recommendedName>
        <fullName evidence="8">CLIP domain-containing serine protease</fullName>
        <ecNumber evidence="8">3.4.21.-</ecNumber>
    </recommendedName>
</protein>
<dbReference type="PRINTS" id="PR00722">
    <property type="entry name" value="CHYMOTRYPSIN"/>
</dbReference>
<dbReference type="PROSITE" id="PS51888">
    <property type="entry name" value="CLIP"/>
    <property type="match status" value="1"/>
</dbReference>
<gene>
    <name evidence="11" type="ORF">EEDITHA_LOCUS9990</name>
</gene>
<dbReference type="GO" id="GO:0004252">
    <property type="term" value="F:serine-type endopeptidase activity"/>
    <property type="evidence" value="ECO:0007669"/>
    <property type="project" value="UniProtKB-UniRule"/>
</dbReference>
<dbReference type="EC" id="3.4.21.-" evidence="8"/>
<evidence type="ECO:0000256" key="6">
    <source>
        <dbReference type="ARBA" id="ARBA00023180"/>
    </source>
</evidence>
<reference evidence="11" key="1">
    <citation type="submission" date="2022-03" db="EMBL/GenBank/DDBJ databases">
        <authorList>
            <person name="Tunstrom K."/>
        </authorList>
    </citation>
    <scope>NUCLEOTIDE SEQUENCE</scope>
</reference>
<keyword evidence="5" id="KW-1015">Disulfide bond</keyword>
<name>A0AAU9U9K6_EUPED</name>
<dbReference type="PANTHER" id="PTHR24256">
    <property type="entry name" value="TRYPTASE-RELATED"/>
    <property type="match status" value="1"/>
</dbReference>
<dbReference type="FunFam" id="2.40.10.10:FF:000028">
    <property type="entry name" value="Serine protease easter"/>
    <property type="match status" value="1"/>
</dbReference>
<evidence type="ECO:0000256" key="7">
    <source>
        <dbReference type="ARBA" id="ARBA00024195"/>
    </source>
</evidence>
<dbReference type="InterPro" id="IPR051487">
    <property type="entry name" value="Ser/Thr_Proteases_Immune/Dev"/>
</dbReference>
<comment type="caution">
    <text evidence="11">The sequence shown here is derived from an EMBL/GenBank/DDBJ whole genome shotgun (WGS) entry which is preliminary data.</text>
</comment>
<keyword evidence="6" id="KW-0325">Glycoprotein</keyword>
<dbReference type="InterPro" id="IPR001254">
    <property type="entry name" value="Trypsin_dom"/>
</dbReference>
<dbReference type="PROSITE" id="PS00134">
    <property type="entry name" value="TRYPSIN_HIS"/>
    <property type="match status" value="1"/>
</dbReference>
<keyword evidence="4 8" id="KW-0720">Serine protease</keyword>
<dbReference type="InterPro" id="IPR001314">
    <property type="entry name" value="Peptidase_S1A"/>
</dbReference>
<keyword evidence="1 8" id="KW-0645">Protease</keyword>
<dbReference type="Gene3D" id="2.40.10.10">
    <property type="entry name" value="Trypsin-like serine proteases"/>
    <property type="match status" value="2"/>
</dbReference>
<keyword evidence="2 8" id="KW-0732">Signal</keyword>
<evidence type="ECO:0000313" key="12">
    <source>
        <dbReference type="Proteomes" id="UP001153954"/>
    </source>
</evidence>
<dbReference type="SMART" id="SM00020">
    <property type="entry name" value="Tryp_SPc"/>
    <property type="match status" value="1"/>
</dbReference>
<organism evidence="11 12">
    <name type="scientific">Euphydryas editha</name>
    <name type="common">Edith's checkerspot</name>
    <dbReference type="NCBI Taxonomy" id="104508"/>
    <lineage>
        <taxon>Eukaryota</taxon>
        <taxon>Metazoa</taxon>
        <taxon>Ecdysozoa</taxon>
        <taxon>Arthropoda</taxon>
        <taxon>Hexapoda</taxon>
        <taxon>Insecta</taxon>
        <taxon>Pterygota</taxon>
        <taxon>Neoptera</taxon>
        <taxon>Endopterygota</taxon>
        <taxon>Lepidoptera</taxon>
        <taxon>Glossata</taxon>
        <taxon>Ditrysia</taxon>
        <taxon>Papilionoidea</taxon>
        <taxon>Nymphalidae</taxon>
        <taxon>Nymphalinae</taxon>
        <taxon>Euphydryas</taxon>
    </lineage>
</organism>
<dbReference type="InterPro" id="IPR043504">
    <property type="entry name" value="Peptidase_S1_PA_chymotrypsin"/>
</dbReference>
<dbReference type="SUPFAM" id="SSF50494">
    <property type="entry name" value="Trypsin-like serine proteases"/>
    <property type="match status" value="1"/>
</dbReference>
<dbReference type="Gene3D" id="3.30.1640.30">
    <property type="match status" value="1"/>
</dbReference>
<comment type="domain">
    <text evidence="8">The clip domain consists of 35-55 residues which are 'knitted' together usually by 3 conserved disulfide bonds forming a clip-like compact structure.</text>
</comment>
<dbReference type="InterPro" id="IPR018114">
    <property type="entry name" value="TRYPSIN_HIS"/>
</dbReference>
<dbReference type="InterPro" id="IPR022700">
    <property type="entry name" value="CLIP"/>
</dbReference>
<comment type="similarity">
    <text evidence="7 8">Belongs to the peptidase S1 family. CLIP subfamily.</text>
</comment>
<dbReference type="Pfam" id="PF00089">
    <property type="entry name" value="Trypsin"/>
    <property type="match status" value="1"/>
</dbReference>
<dbReference type="EMBL" id="CAKOGL010000014">
    <property type="protein sequence ID" value="CAH2094425.1"/>
    <property type="molecule type" value="Genomic_DNA"/>
</dbReference>
<keyword evidence="8" id="KW-0964">Secreted</keyword>
<proteinExistence type="inferred from homology"/>
<evidence type="ECO:0000256" key="4">
    <source>
        <dbReference type="ARBA" id="ARBA00022825"/>
    </source>
</evidence>
<feature type="chain" id="PRO_5043094315" description="CLIP domain-containing serine protease" evidence="8">
    <location>
        <begin position="21"/>
        <end position="270"/>
    </location>
</feature>
<dbReference type="PROSITE" id="PS50240">
    <property type="entry name" value="TRYPSIN_DOM"/>
    <property type="match status" value="1"/>
</dbReference>
<dbReference type="InterPro" id="IPR009003">
    <property type="entry name" value="Peptidase_S1_PA"/>
</dbReference>
<evidence type="ECO:0000256" key="3">
    <source>
        <dbReference type="ARBA" id="ARBA00022801"/>
    </source>
</evidence>
<sequence>MDVKKVVVMFFVTVLLSVVAKDICARNATCIVLEKCEGLYNRFMRDRSESVRNLLRKLHCGFDSPQAPKICCPPELKEVNVFIRMSTDQNPMDLLPNLKVCGIQNNDRIVGGTQTELDEHPWMALLHYDKPKGSGFYCGGVLIASRYVLTAAHCVKGADLPKTWKLSEVRLGEWNVTSKNDCDHDDCSPQPLNVPIEEIIAHEDYDPTDGQQQNDIALLRLAQDVTFNGGLSNGIEKSSVRSGDISGQLIGPPRPIHLRYIQHLRRAVLD</sequence>
<evidence type="ECO:0000256" key="2">
    <source>
        <dbReference type="ARBA" id="ARBA00022729"/>
    </source>
</evidence>
<dbReference type="GO" id="GO:0006508">
    <property type="term" value="P:proteolysis"/>
    <property type="evidence" value="ECO:0007669"/>
    <property type="project" value="UniProtKB-KW"/>
</dbReference>
<comment type="subcellular location">
    <subcellularLocation>
        <location evidence="8">Secreted</location>
    </subcellularLocation>
</comment>
<evidence type="ECO:0000313" key="11">
    <source>
        <dbReference type="EMBL" id="CAH2094425.1"/>
    </source>
</evidence>
<evidence type="ECO:0000256" key="5">
    <source>
        <dbReference type="ARBA" id="ARBA00023157"/>
    </source>
</evidence>
<evidence type="ECO:0000259" key="10">
    <source>
        <dbReference type="PROSITE" id="PS51888"/>
    </source>
</evidence>
<accession>A0AAU9U9K6</accession>
<dbReference type="GO" id="GO:0005576">
    <property type="term" value="C:extracellular region"/>
    <property type="evidence" value="ECO:0007669"/>
    <property type="project" value="UniProtKB-SubCell"/>
</dbReference>
<evidence type="ECO:0000256" key="1">
    <source>
        <dbReference type="ARBA" id="ARBA00022670"/>
    </source>
</evidence>
<dbReference type="AlphaFoldDB" id="A0AAU9U9K6"/>
<evidence type="ECO:0000256" key="8">
    <source>
        <dbReference type="RuleBase" id="RU366078"/>
    </source>
</evidence>
<keyword evidence="3 8" id="KW-0378">Hydrolase</keyword>
<dbReference type="Proteomes" id="UP001153954">
    <property type="component" value="Unassembled WGS sequence"/>
</dbReference>
<dbReference type="InterPro" id="IPR038565">
    <property type="entry name" value="CLIP_sf"/>
</dbReference>